<sequence length="83" mass="9751">MRLRPLQPTFSLKSRSSSASHRRSIVLEKVRPKTVLDLLTLLHFGLTFINSEMVELWTFSTEELQESSKRPKRQRRRPISDVT</sequence>
<name>R9P4W5_PSEHS</name>
<dbReference type="AlphaFoldDB" id="R9P4W5"/>
<evidence type="ECO:0000313" key="2">
    <source>
        <dbReference type="EMBL" id="GAC96329.1"/>
    </source>
</evidence>
<keyword evidence="3" id="KW-1185">Reference proteome</keyword>
<accession>R9P4W5</accession>
<dbReference type="HOGENOM" id="CLU_2543551_0_0_1"/>
<evidence type="ECO:0000256" key="1">
    <source>
        <dbReference type="SAM" id="MobiDB-lite"/>
    </source>
</evidence>
<dbReference type="RefSeq" id="XP_012189916.1">
    <property type="nucleotide sequence ID" value="XM_012334526.1"/>
</dbReference>
<dbReference type="Proteomes" id="UP000014071">
    <property type="component" value="Unassembled WGS sequence"/>
</dbReference>
<protein>
    <submittedName>
        <fullName evidence="2">Uncharacterized protein</fullName>
    </submittedName>
</protein>
<gene>
    <name evidence="2" type="ORF">PHSY_003909</name>
</gene>
<dbReference type="EMBL" id="DF238801">
    <property type="protein sequence ID" value="GAC96329.1"/>
    <property type="molecule type" value="Genomic_DNA"/>
</dbReference>
<reference evidence="3" key="1">
    <citation type="journal article" date="2013" name="Genome Announc.">
        <title>Draft genome sequence of the basidiomycetous yeast-like fungus Pseudozyma hubeiensis SY62, which produces an abundant amount of the biosurfactant mannosylerythritol lipids.</title>
        <authorList>
            <person name="Konishi M."/>
            <person name="Hatada Y."/>
            <person name="Horiuchi J."/>
        </authorList>
    </citation>
    <scope>NUCLEOTIDE SEQUENCE [LARGE SCALE GENOMIC DNA]</scope>
    <source>
        <strain evidence="3">SY62</strain>
    </source>
</reference>
<feature type="region of interest" description="Disordered" evidence="1">
    <location>
        <begin position="63"/>
        <end position="83"/>
    </location>
</feature>
<organism evidence="2 3">
    <name type="scientific">Pseudozyma hubeiensis (strain SY62)</name>
    <name type="common">Yeast</name>
    <dbReference type="NCBI Taxonomy" id="1305764"/>
    <lineage>
        <taxon>Eukaryota</taxon>
        <taxon>Fungi</taxon>
        <taxon>Dikarya</taxon>
        <taxon>Basidiomycota</taxon>
        <taxon>Ustilaginomycotina</taxon>
        <taxon>Ustilaginomycetes</taxon>
        <taxon>Ustilaginales</taxon>
        <taxon>Ustilaginaceae</taxon>
        <taxon>Pseudozyma</taxon>
    </lineage>
</organism>
<dbReference type="GeneID" id="24109195"/>
<evidence type="ECO:0000313" key="3">
    <source>
        <dbReference type="Proteomes" id="UP000014071"/>
    </source>
</evidence>
<proteinExistence type="predicted"/>
<feature type="region of interest" description="Disordered" evidence="1">
    <location>
        <begin position="1"/>
        <end position="23"/>
    </location>
</feature>